<gene>
    <name evidence="3" type="ORF">ACHAXA_011462</name>
</gene>
<keyword evidence="2" id="KW-0732">Signal</keyword>
<name>A0ABD3SEE1_9STRA</name>
<proteinExistence type="predicted"/>
<feature type="region of interest" description="Disordered" evidence="1">
    <location>
        <begin position="339"/>
        <end position="381"/>
    </location>
</feature>
<dbReference type="EMBL" id="JALLPB020000053">
    <property type="protein sequence ID" value="KAL3822825.1"/>
    <property type="molecule type" value="Genomic_DNA"/>
</dbReference>
<dbReference type="Proteomes" id="UP001530377">
    <property type="component" value="Unassembled WGS sequence"/>
</dbReference>
<keyword evidence="4" id="KW-1185">Reference proteome</keyword>
<accession>A0ABD3SEE1</accession>
<protein>
    <submittedName>
        <fullName evidence="3">Uncharacterized protein</fullName>
    </submittedName>
</protein>
<organism evidence="3 4">
    <name type="scientific">Cyclostephanos tholiformis</name>
    <dbReference type="NCBI Taxonomy" id="382380"/>
    <lineage>
        <taxon>Eukaryota</taxon>
        <taxon>Sar</taxon>
        <taxon>Stramenopiles</taxon>
        <taxon>Ochrophyta</taxon>
        <taxon>Bacillariophyta</taxon>
        <taxon>Coscinodiscophyceae</taxon>
        <taxon>Thalassiosirophycidae</taxon>
        <taxon>Stephanodiscales</taxon>
        <taxon>Stephanodiscaceae</taxon>
        <taxon>Cyclostephanos</taxon>
    </lineage>
</organism>
<dbReference type="AlphaFoldDB" id="A0ABD3SEE1"/>
<feature type="compositionally biased region" description="Acidic residues" evidence="1">
    <location>
        <begin position="361"/>
        <end position="371"/>
    </location>
</feature>
<comment type="caution">
    <text evidence="3">The sequence shown here is derived from an EMBL/GenBank/DDBJ whole genome shotgun (WGS) entry which is preliminary data.</text>
</comment>
<sequence>MVPPSSAIIIPLLLAIPAADAFSSSSYGGDGGGIGGGFGAPISLDRFRATCPADLDAVLRFDPTLLDVGSSGKTMATAGDDDVWVAVYRSANNLPSVFVRDAFFDAMRVSTSVVVGGGGGGAMRDDSEMLVSSSSSFSVGVDGGAIMISNDNDDGETPVAVARLGRDVNPCNDDGGQSSHYIIDSMRCALRKEETDPDCDGGSEHAEAIGICIDELVLAYLRKHSEMEKKRRSRGNGDDDYVDVVRGAGVGCERRMSFDGGIHFRGTLVSGRLLDSRGFREVDELSADMHSHESDYDGALDKYSERSTSRDVAKYQGARDRALRIVSYLGRLDREEDKRRSRSRTLMRKKNKRIGDGDAAVGDDDEGESDFDPWASVKKFI</sequence>
<reference evidence="3 4" key="1">
    <citation type="submission" date="2024-10" db="EMBL/GenBank/DDBJ databases">
        <title>Updated reference genomes for cyclostephanoid diatoms.</title>
        <authorList>
            <person name="Roberts W.R."/>
            <person name="Alverson A.J."/>
        </authorList>
    </citation>
    <scope>NUCLEOTIDE SEQUENCE [LARGE SCALE GENOMIC DNA]</scope>
    <source>
        <strain evidence="3 4">AJA228-03</strain>
    </source>
</reference>
<feature type="chain" id="PRO_5044805415" evidence="2">
    <location>
        <begin position="22"/>
        <end position="381"/>
    </location>
</feature>
<evidence type="ECO:0000256" key="1">
    <source>
        <dbReference type="SAM" id="MobiDB-lite"/>
    </source>
</evidence>
<evidence type="ECO:0000313" key="3">
    <source>
        <dbReference type="EMBL" id="KAL3822825.1"/>
    </source>
</evidence>
<feature type="compositionally biased region" description="Basic residues" evidence="1">
    <location>
        <begin position="340"/>
        <end position="352"/>
    </location>
</feature>
<evidence type="ECO:0000256" key="2">
    <source>
        <dbReference type="SAM" id="SignalP"/>
    </source>
</evidence>
<feature type="signal peptide" evidence="2">
    <location>
        <begin position="1"/>
        <end position="21"/>
    </location>
</feature>
<evidence type="ECO:0000313" key="4">
    <source>
        <dbReference type="Proteomes" id="UP001530377"/>
    </source>
</evidence>